<dbReference type="AlphaFoldDB" id="A0A9W5R5X1"/>
<evidence type="ECO:0000313" key="2">
    <source>
        <dbReference type="Proteomes" id="UP000014028"/>
    </source>
</evidence>
<dbReference type="Proteomes" id="UP000014028">
    <property type="component" value="Unassembled WGS sequence"/>
</dbReference>
<dbReference type="EMBL" id="AHFK01000047">
    <property type="protein sequence ID" value="EOQ10662.1"/>
    <property type="molecule type" value="Genomic_DNA"/>
</dbReference>
<comment type="caution">
    <text evidence="1">The sequence shown here is derived from an EMBL/GenBank/DDBJ whole genome shotgun (WGS) entry which is preliminary data.</text>
</comment>
<evidence type="ECO:0000313" key="1">
    <source>
        <dbReference type="EMBL" id="EOQ10662.1"/>
    </source>
</evidence>
<name>A0A9W5R5X1_BACCE</name>
<proteinExistence type="predicted"/>
<accession>A0A9W5R5X1</accession>
<gene>
    <name evidence="1" type="ORF">IKC_05718</name>
</gene>
<organism evidence="1 2">
    <name type="scientific">Bacillus cereus VD184</name>
    <dbReference type="NCBI Taxonomy" id="1053242"/>
    <lineage>
        <taxon>Bacteria</taxon>
        <taxon>Bacillati</taxon>
        <taxon>Bacillota</taxon>
        <taxon>Bacilli</taxon>
        <taxon>Bacillales</taxon>
        <taxon>Bacillaceae</taxon>
        <taxon>Bacillus</taxon>
        <taxon>Bacillus cereus group</taxon>
    </lineage>
</organism>
<reference evidence="1 2" key="1">
    <citation type="submission" date="2012-12" db="EMBL/GenBank/DDBJ databases">
        <title>The Genome Sequence of Bacillus cereus VD184.</title>
        <authorList>
            <consortium name="The Broad Institute Genome Sequencing Platform"/>
            <consortium name="The Broad Institute Genome Sequencing Center for Infectious Disease"/>
            <person name="Feldgarden M."/>
            <person name="Van der Auwera G.A."/>
            <person name="Mahillon J."/>
            <person name="Duprez V."/>
            <person name="Timmery S."/>
            <person name="Mattelet C."/>
            <person name="Dierick K."/>
            <person name="Sun M."/>
            <person name="Yu Z."/>
            <person name="Zhu L."/>
            <person name="Hu X."/>
            <person name="Shank E.B."/>
            <person name="Swiecicka I."/>
            <person name="Hansen B.M."/>
            <person name="Andrup L."/>
            <person name="Walker B."/>
            <person name="Young S.K."/>
            <person name="Zeng Q."/>
            <person name="Gargeya S."/>
            <person name="Fitzgerald M."/>
            <person name="Haas B."/>
            <person name="Abouelleil A."/>
            <person name="Alvarado L."/>
            <person name="Arachchi H.M."/>
            <person name="Berlin A.M."/>
            <person name="Chapman S.B."/>
            <person name="Dewar J."/>
            <person name="Goldberg J."/>
            <person name="Griggs A."/>
            <person name="Gujja S."/>
            <person name="Hansen M."/>
            <person name="Howarth C."/>
            <person name="Imamovic A."/>
            <person name="Larimer J."/>
            <person name="McCowan C."/>
            <person name="Murphy C."/>
            <person name="Neiman D."/>
            <person name="Pearson M."/>
            <person name="Priest M."/>
            <person name="Roberts A."/>
            <person name="Saif S."/>
            <person name="Shea T."/>
            <person name="Sisk P."/>
            <person name="Sykes S."/>
            <person name="Wortman J."/>
            <person name="Nusbaum C."/>
            <person name="Birren B."/>
        </authorList>
    </citation>
    <scope>NUCLEOTIDE SEQUENCE [LARGE SCALE GENOMIC DNA]</scope>
    <source>
        <strain evidence="1 2">VD184</strain>
    </source>
</reference>
<sequence length="44" mass="5327">MSEAIQLSQLETFIENWHKCYLSQYKKTGYVMTLDLSDEERRQI</sequence>
<dbReference type="RefSeq" id="WP_016122918.1">
    <property type="nucleotide sequence ID" value="NZ_KB976831.1"/>
</dbReference>
<protein>
    <submittedName>
        <fullName evidence="1">Uncharacterized protein</fullName>
    </submittedName>
</protein>